<name>A0A7D7N2S8_9NEIS</name>
<evidence type="ECO:0000313" key="2">
    <source>
        <dbReference type="Proteomes" id="UP000514752"/>
    </source>
</evidence>
<organism evidence="1 2">
    <name type="scientific">Neisseria shayeganii</name>
    <dbReference type="NCBI Taxonomy" id="607712"/>
    <lineage>
        <taxon>Bacteria</taxon>
        <taxon>Pseudomonadati</taxon>
        <taxon>Pseudomonadota</taxon>
        <taxon>Betaproteobacteria</taxon>
        <taxon>Neisseriales</taxon>
        <taxon>Neisseriaceae</taxon>
        <taxon>Neisseria</taxon>
    </lineage>
</organism>
<dbReference type="RefSeq" id="WP_182121743.1">
    <property type="nucleotide sequence ID" value="NZ_CP059567.1"/>
</dbReference>
<dbReference type="KEGG" id="nsg:H3L94_09015"/>
<reference evidence="1 2" key="1">
    <citation type="submission" date="2020-07" db="EMBL/GenBank/DDBJ databases">
        <title>Genomic diversity of species in the Neisseriaceae family.</title>
        <authorList>
            <person name="Vincent A.T."/>
            <person name="Bernet E."/>
            <person name="Veyrier F.J."/>
        </authorList>
    </citation>
    <scope>NUCLEOTIDE SEQUENCE [LARGE SCALE GENOMIC DNA]</scope>
    <source>
        <strain evidence="1 2">DSM 22244</strain>
    </source>
</reference>
<protein>
    <submittedName>
        <fullName evidence="1">Uncharacterized protein</fullName>
    </submittedName>
</protein>
<gene>
    <name evidence="1" type="ORF">H3L94_09015</name>
</gene>
<dbReference type="EMBL" id="CP059567">
    <property type="protein sequence ID" value="QMT39985.1"/>
    <property type="molecule type" value="Genomic_DNA"/>
</dbReference>
<accession>A0A7D7N2S8</accession>
<evidence type="ECO:0000313" key="1">
    <source>
        <dbReference type="EMBL" id="QMT39985.1"/>
    </source>
</evidence>
<dbReference type="Proteomes" id="UP000514752">
    <property type="component" value="Chromosome"/>
</dbReference>
<sequence length="115" mass="13199">MPTNIFLDSYQDHLTVTEKQHMSLRPKLSEQDDRIFLKTLGQNEMDATEIAQFVNIPSVDDVIGSISRLHQNHLIPNPLPKPLTKDHKIHFYRSCSEIKDAIGSKYCNYLKSSDS</sequence>
<proteinExistence type="predicted"/>
<dbReference type="AlphaFoldDB" id="A0A7D7N2S8"/>